<keyword evidence="2" id="KW-1133">Transmembrane helix</keyword>
<feature type="region of interest" description="Disordered" evidence="1">
    <location>
        <begin position="1"/>
        <end position="34"/>
    </location>
</feature>
<evidence type="ECO:0000313" key="4">
    <source>
        <dbReference type="Proteomes" id="UP001362999"/>
    </source>
</evidence>
<accession>A0AAW0AWN2</accession>
<keyword evidence="4" id="KW-1185">Reference proteome</keyword>
<dbReference type="AlphaFoldDB" id="A0AAW0AWN2"/>
<feature type="region of interest" description="Disordered" evidence="1">
    <location>
        <begin position="49"/>
        <end position="70"/>
    </location>
</feature>
<feature type="transmembrane region" description="Helical" evidence="2">
    <location>
        <begin position="366"/>
        <end position="386"/>
    </location>
</feature>
<organism evidence="3 4">
    <name type="scientific">Favolaschia claudopus</name>
    <dbReference type="NCBI Taxonomy" id="2862362"/>
    <lineage>
        <taxon>Eukaryota</taxon>
        <taxon>Fungi</taxon>
        <taxon>Dikarya</taxon>
        <taxon>Basidiomycota</taxon>
        <taxon>Agaricomycotina</taxon>
        <taxon>Agaricomycetes</taxon>
        <taxon>Agaricomycetidae</taxon>
        <taxon>Agaricales</taxon>
        <taxon>Marasmiineae</taxon>
        <taxon>Mycenaceae</taxon>
        <taxon>Favolaschia</taxon>
    </lineage>
</organism>
<evidence type="ECO:0000313" key="3">
    <source>
        <dbReference type="EMBL" id="KAK7017782.1"/>
    </source>
</evidence>
<keyword evidence="2" id="KW-0812">Transmembrane</keyword>
<feature type="transmembrane region" description="Helical" evidence="2">
    <location>
        <begin position="398"/>
        <end position="416"/>
    </location>
</feature>
<gene>
    <name evidence="3" type="ORF">R3P38DRAFT_3201417</name>
</gene>
<evidence type="ECO:0000256" key="1">
    <source>
        <dbReference type="SAM" id="MobiDB-lite"/>
    </source>
</evidence>
<feature type="compositionally biased region" description="Polar residues" evidence="1">
    <location>
        <begin position="9"/>
        <end position="34"/>
    </location>
</feature>
<protein>
    <submittedName>
        <fullName evidence="3">Uncharacterized protein</fullName>
    </submittedName>
</protein>
<name>A0AAW0AWN2_9AGAR</name>
<dbReference type="Proteomes" id="UP001362999">
    <property type="component" value="Unassembled WGS sequence"/>
</dbReference>
<keyword evidence="2" id="KW-0472">Membrane</keyword>
<dbReference type="EMBL" id="JAWWNJ010000047">
    <property type="protein sequence ID" value="KAK7017782.1"/>
    <property type="molecule type" value="Genomic_DNA"/>
</dbReference>
<proteinExistence type="predicted"/>
<evidence type="ECO:0000256" key="2">
    <source>
        <dbReference type="SAM" id="Phobius"/>
    </source>
</evidence>
<sequence length="477" mass="53408">MSSAHDSESVSTHQSPPILNTLAKSNPVGRSQRSLTQVQTASFIPITPRNHFRRANGDEKGLPDDYTVPPLSRTPVFHPEPVSGWITHEHPGNAVYFRHTDKNIYTDVDLSNRQTLHTISICVEQILQQDKVEGLLQTGDIDLVLAILTQDKRAHGIKCGYYFVDHTERVTFWLEDFPLKKLLTWNGTSATVVRPVNVKLALEMEYWRHVEKFPSALPISSAVLQQLKDLVLFQVANRLATPWGPSELGSGRDAGEILAVIEALAALIEQGLSTSQNKSSVIADPSCGVIIGRFMRECTQFKVQRGILRNAAIESIPISPSAPSLFPVFSILLFGIPARNFTKLTTIHENGDRELDQFVRSLQNEWQQAILFGTLILNVNIAFLALKTVEDDKLAQAFSYASVTFSLGSIFSALLLSPTYHDRAHNLKQGQFEFFFNPRIIRVGYRREASLYALPFALMTWGRVFPSSRQDVAHLFT</sequence>
<reference evidence="3 4" key="1">
    <citation type="journal article" date="2024" name="J Genomics">
        <title>Draft genome sequencing and assembly of Favolaschia claudopus CIRM-BRFM 2984 isolated from oak limbs.</title>
        <authorList>
            <person name="Navarro D."/>
            <person name="Drula E."/>
            <person name="Chaduli D."/>
            <person name="Cazenave R."/>
            <person name="Ahrendt S."/>
            <person name="Wang J."/>
            <person name="Lipzen A."/>
            <person name="Daum C."/>
            <person name="Barry K."/>
            <person name="Grigoriev I.V."/>
            <person name="Favel A."/>
            <person name="Rosso M.N."/>
            <person name="Martin F."/>
        </authorList>
    </citation>
    <scope>NUCLEOTIDE SEQUENCE [LARGE SCALE GENOMIC DNA]</scope>
    <source>
        <strain evidence="3 4">CIRM-BRFM 2984</strain>
    </source>
</reference>
<comment type="caution">
    <text evidence="3">The sequence shown here is derived from an EMBL/GenBank/DDBJ whole genome shotgun (WGS) entry which is preliminary data.</text>
</comment>